<dbReference type="Pfam" id="PF12691">
    <property type="entry name" value="Phage_tail_terminator_6"/>
    <property type="match status" value="1"/>
</dbReference>
<evidence type="ECO:0000313" key="1">
    <source>
        <dbReference type="EMBL" id="OXS77956.1"/>
    </source>
</evidence>
<dbReference type="RefSeq" id="WP_045850514.1">
    <property type="nucleotide sequence ID" value="NZ_FTLX01000004.1"/>
</dbReference>
<evidence type="ECO:0000313" key="3">
    <source>
        <dbReference type="Proteomes" id="UP000186385"/>
    </source>
</evidence>
<dbReference type="STRING" id="1017273.SAMN05443094_104189"/>
<organism evidence="2 3">
    <name type="scientific">Domibacillus enclensis</name>
    <dbReference type="NCBI Taxonomy" id="1017273"/>
    <lineage>
        <taxon>Bacteria</taxon>
        <taxon>Bacillati</taxon>
        <taxon>Bacillota</taxon>
        <taxon>Bacilli</taxon>
        <taxon>Bacillales</taxon>
        <taxon>Bacillaceae</taxon>
        <taxon>Domibacillus</taxon>
    </lineage>
</organism>
<dbReference type="AlphaFoldDB" id="A0A1N6WJE7"/>
<dbReference type="EMBL" id="FTLX01000004">
    <property type="protein sequence ID" value="SIQ90267.1"/>
    <property type="molecule type" value="Genomic_DNA"/>
</dbReference>
<evidence type="ECO:0008006" key="5">
    <source>
        <dbReference type="Google" id="ProtNLM"/>
    </source>
</evidence>
<evidence type="ECO:0000313" key="4">
    <source>
        <dbReference type="Proteomes" id="UP000215545"/>
    </source>
</evidence>
<protein>
    <recommendedName>
        <fullName evidence="5">Minor capsid protein</fullName>
    </recommendedName>
</protein>
<dbReference type="InterPro" id="IPR024411">
    <property type="entry name" value="Tail_terminator_phage"/>
</dbReference>
<dbReference type="OrthoDB" id="2418340at2"/>
<dbReference type="EMBL" id="MWSK01000004">
    <property type="protein sequence ID" value="OXS77956.1"/>
    <property type="molecule type" value="Genomic_DNA"/>
</dbReference>
<sequence>MIQAYLKDVLAPLFPKLTWSMDYRQAADDTGTVYSESGYPPDQYESGTRRPSYMVYVRSSDWGYAERAAQGVFKALHRKEHIPVAIEDTDEEGNVIGIRRYHVFLITAATEPLRIGVENGVMEWSVNFDVTLKEEI</sequence>
<evidence type="ECO:0000313" key="2">
    <source>
        <dbReference type="EMBL" id="SIQ90267.1"/>
    </source>
</evidence>
<gene>
    <name evidence="1" type="ORF">B1B05_10140</name>
    <name evidence="2" type="ORF">SAMN05443094_104189</name>
</gene>
<dbReference type="Proteomes" id="UP000186385">
    <property type="component" value="Unassembled WGS sequence"/>
</dbReference>
<reference evidence="2 3" key="1">
    <citation type="submission" date="2017-01" db="EMBL/GenBank/DDBJ databases">
        <authorList>
            <person name="Mah S.A."/>
            <person name="Swanson W.J."/>
            <person name="Moy G.W."/>
            <person name="Vacquier V.D."/>
        </authorList>
    </citation>
    <scope>NUCLEOTIDE SEQUENCE [LARGE SCALE GENOMIC DNA]</scope>
    <source>
        <strain evidence="2 3">NIO-1016</strain>
    </source>
</reference>
<accession>A0A1N6WJE7</accession>
<proteinExistence type="predicted"/>
<name>A0A1N6WJE7_9BACI</name>
<reference evidence="1" key="3">
    <citation type="submission" date="2017-03" db="EMBL/GenBank/DDBJ databases">
        <authorList>
            <person name="Dastager S.G."/>
            <person name="Neurgaonkar P.S."/>
            <person name="Dharne M.S."/>
        </authorList>
    </citation>
    <scope>NUCLEOTIDE SEQUENCE</scope>
    <source>
        <strain evidence="1">DSM 25145</strain>
    </source>
</reference>
<dbReference type="Proteomes" id="UP000215545">
    <property type="component" value="Unassembled WGS sequence"/>
</dbReference>
<keyword evidence="4" id="KW-1185">Reference proteome</keyword>
<reference evidence="4" key="2">
    <citation type="submission" date="2017-03" db="EMBL/GenBank/DDBJ databases">
        <title>Bacillus sp. V-88(T) DSM27956, whole genome shotgun sequencing project.</title>
        <authorList>
            <person name="Dastager S.G."/>
            <person name="Neurgaonkar P.S."/>
            <person name="Dharne M.S."/>
        </authorList>
    </citation>
    <scope>NUCLEOTIDE SEQUENCE [LARGE SCALE GENOMIC DNA]</scope>
    <source>
        <strain evidence="4">DSM 25145</strain>
    </source>
</reference>